<sequence length="43" mass="4971">SMDFTNDATPTHFAMSKNYEKEIEQLIKQMQQISLNYATFALA</sequence>
<dbReference type="EMBL" id="CAJVQB010048396">
    <property type="protein sequence ID" value="CAG8833959.1"/>
    <property type="molecule type" value="Genomic_DNA"/>
</dbReference>
<feature type="non-terminal residue" evidence="1">
    <location>
        <position position="43"/>
    </location>
</feature>
<accession>A0ABN7WJJ4</accession>
<evidence type="ECO:0000313" key="1">
    <source>
        <dbReference type="EMBL" id="CAG8833959.1"/>
    </source>
</evidence>
<evidence type="ECO:0000313" key="2">
    <source>
        <dbReference type="Proteomes" id="UP000789901"/>
    </source>
</evidence>
<comment type="caution">
    <text evidence="1">The sequence shown here is derived from an EMBL/GenBank/DDBJ whole genome shotgun (WGS) entry which is preliminary data.</text>
</comment>
<feature type="non-terminal residue" evidence="1">
    <location>
        <position position="1"/>
    </location>
</feature>
<protein>
    <submittedName>
        <fullName evidence="1">9095_t:CDS:1</fullName>
    </submittedName>
</protein>
<reference evidence="1 2" key="1">
    <citation type="submission" date="2021-06" db="EMBL/GenBank/DDBJ databases">
        <authorList>
            <person name="Kallberg Y."/>
            <person name="Tangrot J."/>
            <person name="Rosling A."/>
        </authorList>
    </citation>
    <scope>NUCLEOTIDE SEQUENCE [LARGE SCALE GENOMIC DNA]</scope>
    <source>
        <strain evidence="1 2">120-4 pot B 10/14</strain>
    </source>
</reference>
<organism evidence="1 2">
    <name type="scientific">Gigaspora margarita</name>
    <dbReference type="NCBI Taxonomy" id="4874"/>
    <lineage>
        <taxon>Eukaryota</taxon>
        <taxon>Fungi</taxon>
        <taxon>Fungi incertae sedis</taxon>
        <taxon>Mucoromycota</taxon>
        <taxon>Glomeromycotina</taxon>
        <taxon>Glomeromycetes</taxon>
        <taxon>Diversisporales</taxon>
        <taxon>Gigasporaceae</taxon>
        <taxon>Gigaspora</taxon>
    </lineage>
</organism>
<proteinExistence type="predicted"/>
<name>A0ABN7WJJ4_GIGMA</name>
<keyword evidence="2" id="KW-1185">Reference proteome</keyword>
<dbReference type="Proteomes" id="UP000789901">
    <property type="component" value="Unassembled WGS sequence"/>
</dbReference>
<gene>
    <name evidence="1" type="ORF">GMARGA_LOCUS31807</name>
</gene>